<dbReference type="RefSeq" id="WP_154486661.1">
    <property type="nucleotide sequence ID" value="NZ_JAQYBB010000002.1"/>
</dbReference>
<reference evidence="2 3" key="1">
    <citation type="submission" date="2019-08" db="EMBL/GenBank/DDBJ databases">
        <title>In-depth cultivation of the pig gut microbiome towards novel bacterial diversity and tailored functional studies.</title>
        <authorList>
            <person name="Wylensek D."/>
            <person name="Hitch T.C.A."/>
            <person name="Clavel T."/>
        </authorList>
    </citation>
    <scope>NUCLEOTIDE SEQUENCE [LARGE SCALE GENOMIC DNA]</scope>
    <source>
        <strain evidence="2 3">WCA-470BD-2E</strain>
    </source>
</reference>
<evidence type="ECO:0000313" key="3">
    <source>
        <dbReference type="Proteomes" id="UP000452141"/>
    </source>
</evidence>
<sequence length="249" mass="28304">MISKKKVKFLSLFAGIFLALFMLTGCSQPSSQSLLKKAQKTDIQNFQLQLDEKSSSEHFYGQVSYQRSPFLMKTKLTEKGDQTINMWVQGNYAYVKYFKGKQAAWYKAKLSQYTTIKQFQATIKKMDQLYLSKQSAKLFKVASTASGYKLTYTGKNKNLWQDITEKDGLATLTSDASMVKATIKRIKMTILLNKRGRLTGVKLTAKYQPQGKQKSTTTKLSLLKINQGKKLTLPEKVKKNSVDITKLNK</sequence>
<dbReference type="Proteomes" id="UP000452141">
    <property type="component" value="Unassembled WGS sequence"/>
</dbReference>
<organism evidence="2 3">
    <name type="scientific">Lactobacillus equicursoris</name>
    <dbReference type="NCBI Taxonomy" id="420645"/>
    <lineage>
        <taxon>Bacteria</taxon>
        <taxon>Bacillati</taxon>
        <taxon>Bacillota</taxon>
        <taxon>Bacilli</taxon>
        <taxon>Lactobacillales</taxon>
        <taxon>Lactobacillaceae</taxon>
        <taxon>Lactobacillus</taxon>
    </lineage>
</organism>
<dbReference type="AlphaFoldDB" id="A0A844FM56"/>
<evidence type="ECO:0000256" key="1">
    <source>
        <dbReference type="SAM" id="SignalP"/>
    </source>
</evidence>
<evidence type="ECO:0000313" key="2">
    <source>
        <dbReference type="EMBL" id="MST79651.1"/>
    </source>
</evidence>
<comment type="caution">
    <text evidence="2">The sequence shown here is derived from an EMBL/GenBank/DDBJ whole genome shotgun (WGS) entry which is preliminary data.</text>
</comment>
<feature type="signal peptide" evidence="1">
    <location>
        <begin position="1"/>
        <end position="27"/>
    </location>
</feature>
<proteinExistence type="predicted"/>
<dbReference type="PROSITE" id="PS51257">
    <property type="entry name" value="PROKAR_LIPOPROTEIN"/>
    <property type="match status" value="1"/>
</dbReference>
<name>A0A844FM56_9LACO</name>
<evidence type="ECO:0008006" key="4">
    <source>
        <dbReference type="Google" id="ProtNLM"/>
    </source>
</evidence>
<protein>
    <recommendedName>
        <fullName evidence="4">Lipoprotein</fullName>
    </recommendedName>
</protein>
<accession>A0A844FM56</accession>
<keyword evidence="1" id="KW-0732">Signal</keyword>
<dbReference type="EMBL" id="VUMW01000007">
    <property type="protein sequence ID" value="MST79651.1"/>
    <property type="molecule type" value="Genomic_DNA"/>
</dbReference>
<feature type="chain" id="PRO_5038983769" description="Lipoprotein" evidence="1">
    <location>
        <begin position="28"/>
        <end position="249"/>
    </location>
</feature>
<gene>
    <name evidence="2" type="ORF">FYJ61_03960</name>
</gene>